<feature type="compositionally biased region" description="Basic and acidic residues" evidence="2">
    <location>
        <begin position="434"/>
        <end position="464"/>
    </location>
</feature>
<dbReference type="EMBL" id="LAYC01000003">
    <property type="protein sequence ID" value="KYK55186.1"/>
    <property type="molecule type" value="Genomic_DNA"/>
</dbReference>
<evidence type="ECO:0000313" key="4">
    <source>
        <dbReference type="EMBL" id="KYK55186.1"/>
    </source>
</evidence>
<reference evidence="4 5" key="1">
    <citation type="journal article" date="2016" name="Sci. Rep.">
        <title>Insights into Adaptations to a Near-Obligate Nematode Endoparasitic Lifestyle from the Finished Genome of Drechmeria coniospora.</title>
        <authorList>
            <person name="Zhang L."/>
            <person name="Zhou Z."/>
            <person name="Guo Q."/>
            <person name="Fokkens L."/>
            <person name="Miskei M."/>
            <person name="Pocsi I."/>
            <person name="Zhang W."/>
            <person name="Chen M."/>
            <person name="Wang L."/>
            <person name="Sun Y."/>
            <person name="Donzelli B.G."/>
            <person name="Gibson D.M."/>
            <person name="Nelson D.R."/>
            <person name="Luo J.G."/>
            <person name="Rep M."/>
            <person name="Liu H."/>
            <person name="Yang S."/>
            <person name="Wang J."/>
            <person name="Krasnoff S.B."/>
            <person name="Xu Y."/>
            <person name="Molnar I."/>
            <person name="Lin M."/>
        </authorList>
    </citation>
    <scope>NUCLEOTIDE SEQUENCE [LARGE SCALE GENOMIC DNA]</scope>
    <source>
        <strain evidence="4 5">ARSEF 6962</strain>
    </source>
</reference>
<sequence length="484" mass="53394">MPKRKRAAEPTLHSVLEKHQDEIFRALKAAKGFERQRLSKRLREDGASGDKKERLEREITVLKVSFIRTFPSLHEIPPTADNRLQSLDLHQTARAHLFSSLLKIKTIAASDNLPDQLRAGVSKPQLPEEERASLHNVTSGLYNRDSIKQAVDRAIADVCGALHLPVPERSKRLRKDKRTEKEGQPSDRIQSQTVEQAIPESVEEIAAEDVTDFEGFESALDDESDVDDLPSKGKSAQEPDFSQFDGLLGSSEDEEEFDAATLARFKGKETVDLDDISLSGSASDVDSEMESDGELGTESDGESDRESRSVSPSLSPPPKRRKDDSKSSAASKTRPATGSTFLPSLMGGYISGSESASDLEDTKPKKRRGQRARQAIWEKKFGASAKHLQNQSQKGGRDAGWDMRRGAMGADDHESNTPWKKGVRNPLARAGRVGRPERQDEVTKPSRPTKRDDEGPLHPSWEAKKKALASAKAVVFAGQKVVFD</sequence>
<comment type="caution">
    <text evidence="4">The sequence shown here is derived from an EMBL/GenBank/DDBJ whole genome shotgun (WGS) entry which is preliminary data.</text>
</comment>
<dbReference type="GeneID" id="63719791"/>
<accession>A0A151GDL6</accession>
<dbReference type="InParanoid" id="A0A151GDL6"/>
<feature type="region of interest" description="Disordered" evidence="2">
    <location>
        <begin position="220"/>
        <end position="464"/>
    </location>
</feature>
<evidence type="ECO:0000313" key="5">
    <source>
        <dbReference type="Proteomes" id="UP000076580"/>
    </source>
</evidence>
<protein>
    <submittedName>
        <fullName evidence="4">Bud-site selection protein, BUD22</fullName>
    </submittedName>
</protein>
<dbReference type="InterPro" id="IPR015158">
    <property type="entry name" value="Bud22_dom"/>
</dbReference>
<evidence type="ECO:0000259" key="3">
    <source>
        <dbReference type="Pfam" id="PF09073"/>
    </source>
</evidence>
<dbReference type="RefSeq" id="XP_040654538.1">
    <property type="nucleotide sequence ID" value="XM_040804434.1"/>
</dbReference>
<dbReference type="PANTHER" id="PTHR23325">
    <property type="entry name" value="SERUM RESPONSE FACTOR-BINDING"/>
    <property type="match status" value="1"/>
</dbReference>
<keyword evidence="1" id="KW-0175">Coiled coil</keyword>
<dbReference type="AlphaFoldDB" id="A0A151GDL6"/>
<dbReference type="GO" id="GO:0005634">
    <property type="term" value="C:nucleus"/>
    <property type="evidence" value="ECO:0007669"/>
    <property type="project" value="TreeGrafter"/>
</dbReference>
<evidence type="ECO:0000256" key="2">
    <source>
        <dbReference type="SAM" id="MobiDB-lite"/>
    </source>
</evidence>
<evidence type="ECO:0000256" key="1">
    <source>
        <dbReference type="ARBA" id="ARBA00023054"/>
    </source>
</evidence>
<feature type="compositionally biased region" description="Basic and acidic residues" evidence="2">
    <location>
        <begin position="395"/>
        <end position="415"/>
    </location>
</feature>
<feature type="region of interest" description="Disordered" evidence="2">
    <location>
        <begin position="169"/>
        <end position="190"/>
    </location>
</feature>
<dbReference type="Pfam" id="PF09073">
    <property type="entry name" value="BUD22"/>
    <property type="match status" value="1"/>
</dbReference>
<keyword evidence="5" id="KW-1185">Reference proteome</keyword>
<gene>
    <name evidence="4" type="ORF">DCS_07148</name>
</gene>
<dbReference type="GO" id="GO:0030490">
    <property type="term" value="P:maturation of SSU-rRNA"/>
    <property type="evidence" value="ECO:0007669"/>
    <property type="project" value="TreeGrafter"/>
</dbReference>
<organism evidence="4 5">
    <name type="scientific">Drechmeria coniospora</name>
    <name type="common">Nematophagous fungus</name>
    <name type="synonym">Meria coniospora</name>
    <dbReference type="NCBI Taxonomy" id="98403"/>
    <lineage>
        <taxon>Eukaryota</taxon>
        <taxon>Fungi</taxon>
        <taxon>Dikarya</taxon>
        <taxon>Ascomycota</taxon>
        <taxon>Pezizomycotina</taxon>
        <taxon>Sordariomycetes</taxon>
        <taxon>Hypocreomycetidae</taxon>
        <taxon>Hypocreales</taxon>
        <taxon>Ophiocordycipitaceae</taxon>
        <taxon>Drechmeria</taxon>
    </lineage>
</organism>
<feature type="domain" description="Bud22" evidence="3">
    <location>
        <begin position="17"/>
        <end position="484"/>
    </location>
</feature>
<feature type="compositionally biased region" description="Acidic residues" evidence="2">
    <location>
        <begin position="285"/>
        <end position="301"/>
    </location>
</feature>
<dbReference type="PANTHER" id="PTHR23325:SF1">
    <property type="entry name" value="SERUM RESPONSE FACTOR-BINDING PROTEIN 1"/>
    <property type="match status" value="1"/>
</dbReference>
<dbReference type="InterPro" id="IPR037393">
    <property type="entry name" value="Bud22/SRFB1"/>
</dbReference>
<proteinExistence type="predicted"/>
<dbReference type="GO" id="GO:0030686">
    <property type="term" value="C:90S preribosome"/>
    <property type="evidence" value="ECO:0007669"/>
    <property type="project" value="TreeGrafter"/>
</dbReference>
<name>A0A151GDL6_DRECN</name>
<dbReference type="Proteomes" id="UP000076580">
    <property type="component" value="Chromosome 03"/>
</dbReference>
<dbReference type="FunCoup" id="A0A151GDL6">
    <property type="interactions" value="171"/>
</dbReference>
<dbReference type="STRING" id="98403.A0A151GDL6"/>